<keyword evidence="3" id="KW-0276">Fatty acid metabolism</keyword>
<evidence type="ECO:0000256" key="1">
    <source>
        <dbReference type="ARBA" id="ARBA00005005"/>
    </source>
</evidence>
<dbReference type="PROSITE" id="PS00166">
    <property type="entry name" value="ENOYL_COA_HYDRATASE"/>
    <property type="match status" value="1"/>
</dbReference>
<keyword evidence="5" id="KW-0413">Isomerase</keyword>
<dbReference type="CDD" id="cd06558">
    <property type="entry name" value="crotonase-like"/>
    <property type="match status" value="1"/>
</dbReference>
<evidence type="ECO:0000256" key="6">
    <source>
        <dbReference type="RuleBase" id="RU003707"/>
    </source>
</evidence>
<dbReference type="InterPro" id="IPR001753">
    <property type="entry name" value="Enoyl-CoA_hydra/iso"/>
</dbReference>
<dbReference type="InterPro" id="IPR018376">
    <property type="entry name" value="Enoyl-CoA_hyd/isom_CS"/>
</dbReference>
<evidence type="ECO:0000256" key="5">
    <source>
        <dbReference type="ARBA" id="ARBA00023235"/>
    </source>
</evidence>
<dbReference type="Pfam" id="PF00378">
    <property type="entry name" value="ECH_1"/>
    <property type="match status" value="1"/>
</dbReference>
<dbReference type="InterPro" id="IPR014748">
    <property type="entry name" value="Enoyl-CoA_hydra_C"/>
</dbReference>
<dbReference type="EMBL" id="FOFV01000017">
    <property type="protein sequence ID" value="SES16820.1"/>
    <property type="molecule type" value="Genomic_DNA"/>
</dbReference>
<dbReference type="InterPro" id="IPR029045">
    <property type="entry name" value="ClpP/crotonase-like_dom_sf"/>
</dbReference>
<dbReference type="GO" id="GO:0016853">
    <property type="term" value="F:isomerase activity"/>
    <property type="evidence" value="ECO:0007669"/>
    <property type="project" value="UniProtKB-KW"/>
</dbReference>
<evidence type="ECO:0000313" key="8">
    <source>
        <dbReference type="Proteomes" id="UP000199503"/>
    </source>
</evidence>
<keyword evidence="4" id="KW-0443">Lipid metabolism</keyword>
<dbReference type="InterPro" id="IPR045002">
    <property type="entry name" value="Ech1-like"/>
</dbReference>
<dbReference type="Gene3D" id="3.90.226.10">
    <property type="entry name" value="2-enoyl-CoA Hydratase, Chain A, domain 1"/>
    <property type="match status" value="1"/>
</dbReference>
<reference evidence="8" key="1">
    <citation type="submission" date="2016-10" db="EMBL/GenBank/DDBJ databases">
        <authorList>
            <person name="Varghese N."/>
            <person name="Submissions S."/>
        </authorList>
    </citation>
    <scope>NUCLEOTIDE SEQUENCE [LARGE SCALE GENOMIC DNA]</scope>
    <source>
        <strain evidence="8">DSM 44437</strain>
    </source>
</reference>
<dbReference type="PANTHER" id="PTHR43149">
    <property type="entry name" value="ENOYL-COA HYDRATASE"/>
    <property type="match status" value="1"/>
</dbReference>
<evidence type="ECO:0000256" key="4">
    <source>
        <dbReference type="ARBA" id="ARBA00023098"/>
    </source>
</evidence>
<evidence type="ECO:0000256" key="2">
    <source>
        <dbReference type="ARBA" id="ARBA00005254"/>
    </source>
</evidence>
<dbReference type="STRING" id="65499.SAMN04488000_11732"/>
<dbReference type="GO" id="GO:0006635">
    <property type="term" value="P:fatty acid beta-oxidation"/>
    <property type="evidence" value="ECO:0007669"/>
    <property type="project" value="UniProtKB-UniPathway"/>
</dbReference>
<comment type="similarity">
    <text evidence="2 6">Belongs to the enoyl-CoA hydratase/isomerase family.</text>
</comment>
<accession>A0A1H9V4R2</accession>
<keyword evidence="8" id="KW-1185">Reference proteome</keyword>
<gene>
    <name evidence="7" type="ORF">SAMN04488000_11732</name>
</gene>
<dbReference type="RefSeq" id="WP_089922587.1">
    <property type="nucleotide sequence ID" value="NZ_FOFV01000017.1"/>
</dbReference>
<evidence type="ECO:0000313" key="7">
    <source>
        <dbReference type="EMBL" id="SES16820.1"/>
    </source>
</evidence>
<dbReference type="OrthoDB" id="4608673at2"/>
<comment type="pathway">
    <text evidence="1">Lipid metabolism; fatty acid beta-oxidation.</text>
</comment>
<dbReference type="Gene3D" id="1.10.12.10">
    <property type="entry name" value="Lyase 2-enoyl-coa Hydratase, Chain A, domain 2"/>
    <property type="match status" value="1"/>
</dbReference>
<evidence type="ECO:0000256" key="3">
    <source>
        <dbReference type="ARBA" id="ARBA00022832"/>
    </source>
</evidence>
<organism evidence="7 8">
    <name type="scientific">Lentzea albida</name>
    <dbReference type="NCBI Taxonomy" id="65499"/>
    <lineage>
        <taxon>Bacteria</taxon>
        <taxon>Bacillati</taxon>
        <taxon>Actinomycetota</taxon>
        <taxon>Actinomycetes</taxon>
        <taxon>Pseudonocardiales</taxon>
        <taxon>Pseudonocardiaceae</taxon>
        <taxon>Lentzea</taxon>
    </lineage>
</organism>
<name>A0A1H9V4R2_9PSEU</name>
<dbReference type="Proteomes" id="UP000199503">
    <property type="component" value="Unassembled WGS sequence"/>
</dbReference>
<dbReference type="SUPFAM" id="SSF52096">
    <property type="entry name" value="ClpP/crotonase"/>
    <property type="match status" value="1"/>
</dbReference>
<dbReference type="AlphaFoldDB" id="A0A1H9V4R2"/>
<proteinExistence type="inferred from homology"/>
<protein>
    <submittedName>
        <fullName evidence="7">Enoyl-CoA hydratase</fullName>
    </submittedName>
</protein>
<dbReference type="UniPathway" id="UPA00659"/>
<dbReference type="PANTHER" id="PTHR43149:SF1">
    <property type="entry name" value="DELTA(3,5)-DELTA(2,4)-DIENOYL-COA ISOMERASE, MITOCHONDRIAL"/>
    <property type="match status" value="1"/>
</dbReference>
<sequence length="264" mass="27733">MDFRTFSVRRLDAGVAEVALDGTGDGNVMGGLVWTELPAVVAALDADADVRAVVLRGAGECFSGGLDLRWYLPHYRRLARRDDLPARLLAEATAMQDALGAVNRSRLAWIAAVHGPCVGAGLDLASACDIRLASPSASFSLREVRLGIVADLGALQRLPHVIGTAATRELALTGRDVGADEALALRLVTRVAPDADALWENAFATARQIAGNPPAAVAGVKAVLDRTRDLPVADGLRHVALWNAAFLPSPELPDLLAAALKSSR</sequence>